<dbReference type="InterPro" id="IPR029030">
    <property type="entry name" value="Caspase-like_dom_sf"/>
</dbReference>
<protein>
    <submittedName>
        <fullName evidence="2">Caspase family protein</fullName>
    </submittedName>
</protein>
<dbReference type="SUPFAM" id="SSF52129">
    <property type="entry name" value="Caspase-like"/>
    <property type="match status" value="1"/>
</dbReference>
<evidence type="ECO:0000313" key="2">
    <source>
        <dbReference type="EMBL" id="TWW01340.1"/>
    </source>
</evidence>
<dbReference type="Pfam" id="PF00656">
    <property type="entry name" value="Peptidase_C14"/>
    <property type="match status" value="1"/>
</dbReference>
<evidence type="ECO:0000313" key="3">
    <source>
        <dbReference type="Proteomes" id="UP000318815"/>
    </source>
</evidence>
<dbReference type="Gene3D" id="3.40.50.1460">
    <property type="match status" value="1"/>
</dbReference>
<dbReference type="OrthoDB" id="9812126at2"/>
<gene>
    <name evidence="2" type="ORF">FEF09_07750</name>
</gene>
<proteinExistence type="predicted"/>
<dbReference type="GO" id="GO:0004197">
    <property type="term" value="F:cysteine-type endopeptidase activity"/>
    <property type="evidence" value="ECO:0007669"/>
    <property type="project" value="InterPro"/>
</dbReference>
<dbReference type="PANTHER" id="PTHR48104:SF30">
    <property type="entry name" value="METACASPASE-1"/>
    <property type="match status" value="1"/>
</dbReference>
<dbReference type="AlphaFoldDB" id="A0A5C6LXM7"/>
<name>A0A5C6LXM7_9BACT</name>
<dbReference type="Proteomes" id="UP000318815">
    <property type="component" value="Unassembled WGS sequence"/>
</dbReference>
<comment type="caution">
    <text evidence="2">The sequence shown here is derived from an EMBL/GenBank/DDBJ whole genome shotgun (WGS) entry which is preliminary data.</text>
</comment>
<evidence type="ECO:0000259" key="1">
    <source>
        <dbReference type="Pfam" id="PF00656"/>
    </source>
</evidence>
<feature type="domain" description="Peptidase C14 caspase" evidence="1">
    <location>
        <begin position="1"/>
        <end position="182"/>
    </location>
</feature>
<dbReference type="EMBL" id="VOHS01000005">
    <property type="protein sequence ID" value="TWW01340.1"/>
    <property type="molecule type" value="Genomic_DNA"/>
</dbReference>
<sequence length="317" mass="35055">MRKALVVGIDDYPGARLKGCINDAKTVAELLDKNADGSPNFEVKLFITVKTKSELKSVIRKTFNDRDDEISLFYFSGHGNVTESGDGYIVTPDFSRDDVGISMDDILKMAGLSKARHKIVILDCCHAGAMGTPAFMSNNNVAFLEQGVIILASSRSTETSVESNGHGVFTGLLIDALKGGAADIDGEITPGNIYSYIDKALGSWHQRPVFKANIVRSASLRKVNPTVSKAELRQLLEYFPEVDKEFPLDPSYEYTTTTDAPNEKNISTFKMLRKMQQIGLIEPVGEEYLYWAAVRNKSCRLTGLGTYYWTLIKNGRI</sequence>
<organism evidence="2 3">
    <name type="scientific">Chitinophaga pinensis</name>
    <dbReference type="NCBI Taxonomy" id="79329"/>
    <lineage>
        <taxon>Bacteria</taxon>
        <taxon>Pseudomonadati</taxon>
        <taxon>Bacteroidota</taxon>
        <taxon>Chitinophagia</taxon>
        <taxon>Chitinophagales</taxon>
        <taxon>Chitinophagaceae</taxon>
        <taxon>Chitinophaga</taxon>
    </lineage>
</organism>
<keyword evidence="3" id="KW-1185">Reference proteome</keyword>
<reference evidence="2 3" key="1">
    <citation type="submission" date="2019-08" db="EMBL/GenBank/DDBJ databases">
        <title>Whole genome sequencing of chitin degrading bacteria Chitinophaga pinensis YS16.</title>
        <authorList>
            <person name="Singh R.P."/>
            <person name="Manchanda G."/>
            <person name="Maurya I.K."/>
            <person name="Joshi N.K."/>
            <person name="Srivastava A.K."/>
        </authorList>
    </citation>
    <scope>NUCLEOTIDE SEQUENCE [LARGE SCALE GENOMIC DNA]</scope>
    <source>
        <strain evidence="2 3">YS-16</strain>
    </source>
</reference>
<dbReference type="PANTHER" id="PTHR48104">
    <property type="entry name" value="METACASPASE-4"/>
    <property type="match status" value="1"/>
</dbReference>
<accession>A0A5C6LXM7</accession>
<dbReference type="InterPro" id="IPR050452">
    <property type="entry name" value="Metacaspase"/>
</dbReference>
<dbReference type="GO" id="GO:0006508">
    <property type="term" value="P:proteolysis"/>
    <property type="evidence" value="ECO:0007669"/>
    <property type="project" value="InterPro"/>
</dbReference>
<dbReference type="RefSeq" id="WP_146304564.1">
    <property type="nucleotide sequence ID" value="NZ_VOHS01000005.1"/>
</dbReference>
<dbReference type="InterPro" id="IPR011600">
    <property type="entry name" value="Pept_C14_caspase"/>
</dbReference>
<dbReference type="GO" id="GO:0005737">
    <property type="term" value="C:cytoplasm"/>
    <property type="evidence" value="ECO:0007669"/>
    <property type="project" value="TreeGrafter"/>
</dbReference>